<dbReference type="AlphaFoldDB" id="A0A1T4KCS3"/>
<accession>A0A1T4KCS3</accession>
<feature type="transmembrane region" description="Helical" evidence="6">
    <location>
        <begin position="397"/>
        <end position="419"/>
    </location>
</feature>
<dbReference type="GO" id="GO:0015297">
    <property type="term" value="F:antiporter activity"/>
    <property type="evidence" value="ECO:0007669"/>
    <property type="project" value="InterPro"/>
</dbReference>
<dbReference type="GO" id="GO:0042910">
    <property type="term" value="F:xenobiotic transmembrane transporter activity"/>
    <property type="evidence" value="ECO:0007669"/>
    <property type="project" value="InterPro"/>
</dbReference>
<feature type="transmembrane region" description="Helical" evidence="6">
    <location>
        <begin position="90"/>
        <end position="114"/>
    </location>
</feature>
<evidence type="ECO:0000256" key="5">
    <source>
        <dbReference type="ARBA" id="ARBA00031636"/>
    </source>
</evidence>
<dbReference type="Pfam" id="PF01554">
    <property type="entry name" value="MatE"/>
    <property type="match status" value="2"/>
</dbReference>
<dbReference type="STRING" id="263852.SAMN02745116_00195"/>
<keyword evidence="8" id="KW-1185">Reference proteome</keyword>
<feature type="transmembrane region" description="Helical" evidence="6">
    <location>
        <begin position="372"/>
        <end position="391"/>
    </location>
</feature>
<evidence type="ECO:0000256" key="4">
    <source>
        <dbReference type="ARBA" id="ARBA00022448"/>
    </source>
</evidence>
<dbReference type="RefSeq" id="WP_078806173.1">
    <property type="nucleotide sequence ID" value="NZ_FUXI01000002.1"/>
</dbReference>
<reference evidence="7 8" key="1">
    <citation type="submission" date="2017-02" db="EMBL/GenBank/DDBJ databases">
        <authorList>
            <person name="Peterson S.W."/>
        </authorList>
    </citation>
    <scope>NUCLEOTIDE SEQUENCE [LARGE SCALE GENOMIC DNA]</scope>
    <source>
        <strain evidence="7 8">ATCC BAA-1030</strain>
    </source>
</reference>
<feature type="transmembrane region" description="Helical" evidence="6">
    <location>
        <begin position="223"/>
        <end position="245"/>
    </location>
</feature>
<feature type="transmembrane region" description="Helical" evidence="6">
    <location>
        <begin position="7"/>
        <end position="29"/>
    </location>
</feature>
<evidence type="ECO:0000256" key="1">
    <source>
        <dbReference type="ARBA" id="ARBA00003408"/>
    </source>
</evidence>
<evidence type="ECO:0000256" key="2">
    <source>
        <dbReference type="ARBA" id="ARBA00010199"/>
    </source>
</evidence>
<gene>
    <name evidence="7" type="ORF">SAMN02745116_00195</name>
</gene>
<feature type="transmembrane region" description="Helical" evidence="6">
    <location>
        <begin position="257"/>
        <end position="279"/>
    </location>
</feature>
<evidence type="ECO:0000256" key="3">
    <source>
        <dbReference type="ARBA" id="ARBA00020268"/>
    </source>
</evidence>
<evidence type="ECO:0000313" key="8">
    <source>
        <dbReference type="Proteomes" id="UP000190328"/>
    </source>
</evidence>
<feature type="transmembrane region" description="Helical" evidence="6">
    <location>
        <begin position="181"/>
        <end position="203"/>
    </location>
</feature>
<feature type="transmembrane region" description="Helical" evidence="6">
    <location>
        <begin position="156"/>
        <end position="175"/>
    </location>
</feature>
<keyword evidence="4" id="KW-0813">Transport</keyword>
<feature type="transmembrane region" description="Helical" evidence="6">
    <location>
        <begin position="49"/>
        <end position="69"/>
    </location>
</feature>
<feature type="transmembrane region" description="Helical" evidence="6">
    <location>
        <begin position="340"/>
        <end position="360"/>
    </location>
</feature>
<dbReference type="InterPro" id="IPR002528">
    <property type="entry name" value="MATE_fam"/>
</dbReference>
<proteinExistence type="inferred from homology"/>
<dbReference type="InterPro" id="IPR050222">
    <property type="entry name" value="MATE_MdtK"/>
</dbReference>
<keyword evidence="6" id="KW-1133">Transmembrane helix</keyword>
<protein>
    <recommendedName>
        <fullName evidence="3">Probable multidrug resistance protein NorM</fullName>
    </recommendedName>
    <alternativeName>
        <fullName evidence="5">Multidrug-efflux transporter</fullName>
    </alternativeName>
</protein>
<name>A0A1T4KCS3_9ENTE</name>
<feature type="transmembrane region" description="Helical" evidence="6">
    <location>
        <begin position="300"/>
        <end position="320"/>
    </location>
</feature>
<dbReference type="EMBL" id="FUXI01000002">
    <property type="protein sequence ID" value="SJZ40230.1"/>
    <property type="molecule type" value="Genomic_DNA"/>
</dbReference>
<evidence type="ECO:0000313" key="7">
    <source>
        <dbReference type="EMBL" id="SJZ40230.1"/>
    </source>
</evidence>
<feature type="transmembrane region" description="Helical" evidence="6">
    <location>
        <begin position="120"/>
        <end position="144"/>
    </location>
</feature>
<sequence length="424" mass="48094">MKIKKEIQHFVFPLIAMNFLQMIISQISLSIVARDSIESLSGINTIESFLYVMGGILGAFNYAFNIRGAKAIGEGEERKFREYLVSSLKLDFYIGILFMLLTIIGGRIFLQLVYGFKGELLNISTIFLLIMSPYILFVLLMFTLSNVIKIEKKTKWIFSFSIGTSLLQIGLNILFVKIFDLSVIGAGVSSILALVALLILYFLLVRKKVLALKFKNGNKVKELLSFGFPLMLQDILEGVLFIIVFEAIVARLGVNVLAVYAIAVQVFALVKLPTLMYGQAISIFVPESIGEKDDRKEKKIFYFSLKNATLFYIVLSVLFFATSEKIAMIFSTDKVVIKEFSSYLGVILLIMMFTPIYELGKYLLQAKENHTFVLRMTTIVNIVTLLFMILLKNMNVIGFIGLYCLNGLNFFLLSILFLWKYKQL</sequence>
<dbReference type="Proteomes" id="UP000190328">
    <property type="component" value="Unassembled WGS sequence"/>
</dbReference>
<comment type="similarity">
    <text evidence="2">Belongs to the multi antimicrobial extrusion (MATE) (TC 2.A.66.1) family.</text>
</comment>
<dbReference type="PANTHER" id="PTHR43298:SF2">
    <property type="entry name" value="FMN_FAD EXPORTER YEEO-RELATED"/>
    <property type="match status" value="1"/>
</dbReference>
<evidence type="ECO:0000256" key="6">
    <source>
        <dbReference type="SAM" id="Phobius"/>
    </source>
</evidence>
<keyword evidence="6" id="KW-0812">Transmembrane</keyword>
<keyword evidence="6" id="KW-0472">Membrane</keyword>
<organism evidence="7 8">
    <name type="scientific">Pilibacter termitis</name>
    <dbReference type="NCBI Taxonomy" id="263852"/>
    <lineage>
        <taxon>Bacteria</taxon>
        <taxon>Bacillati</taxon>
        <taxon>Bacillota</taxon>
        <taxon>Bacilli</taxon>
        <taxon>Lactobacillales</taxon>
        <taxon>Enterococcaceae</taxon>
        <taxon>Pilibacter</taxon>
    </lineage>
</organism>
<comment type="function">
    <text evidence="1">Multidrug efflux pump.</text>
</comment>
<dbReference type="OrthoDB" id="2240625at2"/>
<dbReference type="GO" id="GO:0005886">
    <property type="term" value="C:plasma membrane"/>
    <property type="evidence" value="ECO:0007669"/>
    <property type="project" value="TreeGrafter"/>
</dbReference>
<dbReference type="PANTHER" id="PTHR43298">
    <property type="entry name" value="MULTIDRUG RESISTANCE PROTEIN NORM-RELATED"/>
    <property type="match status" value="1"/>
</dbReference>